<keyword evidence="1" id="KW-0677">Repeat</keyword>
<feature type="repeat" description="HEAT" evidence="2">
    <location>
        <begin position="1483"/>
        <end position="1520"/>
    </location>
</feature>
<dbReference type="InterPro" id="IPR057546">
    <property type="entry name" value="HEAT_GCN1"/>
</dbReference>
<dbReference type="Pfam" id="PF24984">
    <property type="entry name" value="HEAT_EF3_GNC1"/>
    <property type="match status" value="1"/>
</dbReference>
<evidence type="ECO:0000256" key="2">
    <source>
        <dbReference type="PROSITE-ProRule" id="PRU00103"/>
    </source>
</evidence>
<dbReference type="Proteomes" id="UP000013827">
    <property type="component" value="Unassembled WGS sequence"/>
</dbReference>
<dbReference type="PANTHER" id="PTHR23346">
    <property type="entry name" value="TRANSLATIONAL ACTIVATOR GCN1-RELATED"/>
    <property type="match status" value="1"/>
</dbReference>
<dbReference type="InterPro" id="IPR034085">
    <property type="entry name" value="TOG"/>
</dbReference>
<accession>A0A0D3K3U2</accession>
<dbReference type="Gene3D" id="1.25.10.10">
    <property type="entry name" value="Leucine-rich Repeat Variant"/>
    <property type="match status" value="4"/>
</dbReference>
<reference evidence="5" key="2">
    <citation type="submission" date="2024-10" db="UniProtKB">
        <authorList>
            <consortium name="EnsemblProtists"/>
        </authorList>
    </citation>
    <scope>IDENTIFICATION</scope>
</reference>
<proteinExistence type="predicted"/>
<evidence type="ECO:0000256" key="1">
    <source>
        <dbReference type="ARBA" id="ARBA00022737"/>
    </source>
</evidence>
<feature type="repeat" description="HEAT" evidence="2">
    <location>
        <begin position="1603"/>
        <end position="1641"/>
    </location>
</feature>
<dbReference type="GO" id="GO:0005829">
    <property type="term" value="C:cytosol"/>
    <property type="evidence" value="ECO:0007669"/>
    <property type="project" value="TreeGrafter"/>
</dbReference>
<dbReference type="InterPro" id="IPR016024">
    <property type="entry name" value="ARM-type_fold"/>
</dbReference>
<reference evidence="6" key="1">
    <citation type="journal article" date="2013" name="Nature">
        <title>Pan genome of the phytoplankton Emiliania underpins its global distribution.</title>
        <authorList>
            <person name="Read B.A."/>
            <person name="Kegel J."/>
            <person name="Klute M.J."/>
            <person name="Kuo A."/>
            <person name="Lefebvre S.C."/>
            <person name="Maumus F."/>
            <person name="Mayer C."/>
            <person name="Miller J."/>
            <person name="Monier A."/>
            <person name="Salamov A."/>
            <person name="Young J."/>
            <person name="Aguilar M."/>
            <person name="Claverie J.M."/>
            <person name="Frickenhaus S."/>
            <person name="Gonzalez K."/>
            <person name="Herman E.K."/>
            <person name="Lin Y.C."/>
            <person name="Napier J."/>
            <person name="Ogata H."/>
            <person name="Sarno A.F."/>
            <person name="Shmutz J."/>
            <person name="Schroeder D."/>
            <person name="de Vargas C."/>
            <person name="Verret F."/>
            <person name="von Dassow P."/>
            <person name="Valentin K."/>
            <person name="Van de Peer Y."/>
            <person name="Wheeler G."/>
            <person name="Dacks J.B."/>
            <person name="Delwiche C.F."/>
            <person name="Dyhrman S.T."/>
            <person name="Glockner G."/>
            <person name="John U."/>
            <person name="Richards T."/>
            <person name="Worden A.Z."/>
            <person name="Zhang X."/>
            <person name="Grigoriev I.V."/>
            <person name="Allen A.E."/>
            <person name="Bidle K."/>
            <person name="Borodovsky M."/>
            <person name="Bowler C."/>
            <person name="Brownlee C."/>
            <person name="Cock J.M."/>
            <person name="Elias M."/>
            <person name="Gladyshev V.N."/>
            <person name="Groth M."/>
            <person name="Guda C."/>
            <person name="Hadaegh A."/>
            <person name="Iglesias-Rodriguez M.D."/>
            <person name="Jenkins J."/>
            <person name="Jones B.M."/>
            <person name="Lawson T."/>
            <person name="Leese F."/>
            <person name="Lindquist E."/>
            <person name="Lobanov A."/>
            <person name="Lomsadze A."/>
            <person name="Malik S.B."/>
            <person name="Marsh M.E."/>
            <person name="Mackinder L."/>
            <person name="Mock T."/>
            <person name="Mueller-Roeber B."/>
            <person name="Pagarete A."/>
            <person name="Parker M."/>
            <person name="Probert I."/>
            <person name="Quesneville H."/>
            <person name="Raines C."/>
            <person name="Rensing S.A."/>
            <person name="Riano-Pachon D.M."/>
            <person name="Richier S."/>
            <person name="Rokitta S."/>
            <person name="Shiraiwa Y."/>
            <person name="Soanes D.M."/>
            <person name="van der Giezen M."/>
            <person name="Wahlund T.M."/>
            <person name="Williams B."/>
            <person name="Wilson W."/>
            <person name="Wolfe G."/>
            <person name="Wurch L.L."/>
        </authorList>
    </citation>
    <scope>NUCLEOTIDE SEQUENCE</scope>
</reference>
<dbReference type="GO" id="GO:0019887">
    <property type="term" value="F:protein kinase regulator activity"/>
    <property type="evidence" value="ECO:0007669"/>
    <property type="project" value="TreeGrafter"/>
</dbReference>
<dbReference type="GO" id="GO:0006417">
    <property type="term" value="P:regulation of translation"/>
    <property type="evidence" value="ECO:0007669"/>
    <property type="project" value="TreeGrafter"/>
</dbReference>
<sequence length="2580" mass="262332">MNASQAVSAADSHSDKRTHRSLLERLRQHSRGESGSAFVEALLEAAAVAAASPRRRTPLGHAQLLSMVSATVEERCALGTAECEAAVAAVGPRLPALAALLHGAHSSGEGSAAWRVGVSSVRRLLRAHGSLLASAQAWLLAEKGSATPPASEAADAACALAGAVLPLLLARGRASAEQQLDWAAWSKLLGGLLATASPAVAIDGFAPLLGALPAEELLKRVLPAVTKALKRAAEGVLPCLPRLFAALPRAAPLPAAAASSLSEQLAPSLLAASPAGRSAAAAAALRALRSRLCGGGAAAAARALVGASGKGTQLSPQQRVSLGEALASLAFPPCGAAAAAGAAEAQGAAEAASEPARTAMMAAVGSWVGVAGVGSADAAVKAVGAGLADKSAEVRRAHLAAVLGGLQSAVEGGGAEGGGASGALLSLLKPSAAGEPLLAMVRSAIKKAPTAPAARADALGALAALREGCALSEPLAAACTADKLWQAALKAKEAFAWASASSAGEKGWPGGQPGRDLGRDGEMRRLLRDMWGGAGREVTEPAGADGAAGEPDADPADAAAGAAVAHGRRLRAALRAGMSRLRDARCEELPPLVPRLLLLCHQPALLPREPAGPGGCGGRRPWEEVASAWGEAAEGLLRGAADAVAELVASDKGAASASRDTRLAALASLGALAASPAEVRAAVTAALLPRLEAPMREAADELAAATPSEVHALRSQRAAAASSTPGGGGGGGGGANGRGADEDVEAAIRATFARRAAEAGKPAAAEKKPKVDKAEAQRQAVAAAEAEACERLGRRTTELRRLGELLSAAADAAPAAVRGRLPQLLPLLVRLPALPALRAADGGGWLEALFESLLACAAAPLHAVRAPVARALLRVLAPGDAAGESGAGGSEPLALAPLLEALLGACDGMPLPPAGYSLLLPLLECALADRAAAAASLSLLTLHAAPSLPLDQPARRTSVRLLLSLLSSDRWRADAAVALEVLAPALQPASLPQLVRAATAAEGPDERCAALSALCHAAPLAEGWHPPDAPLAARLHLARYDDDAAAAARGADAWALYAGCVDAAEPGAPPLPASLEAELLPELAALSGRERAQAARALAAAAADEPPRLHTLLQRLFEMHKEASPPPKAAAGSEEEDDGWRARHGVALCLAAVAPAASVMQLPVAFAFLKRALADEVEEVAAAMTAAGCALINEQGAPDRMVPLLAPMFETMLSEAATTEADETWRAARETSRLSSRLGCEQADDRVRTGVVVCFGALARHIPPDDPKVGLVLSRLVDSLATPSEVVQRTAAKSLSALLSRAEVKPRGAEVLQELLATLLATPSYAMRRGAAFGLAGVVKGLGIASLKKEGVMAALQAAIEEKKRGEEASNAKEGALFALEALCETLGRLFEPHRLPRYFLGALPLLLSCVADGSGGVRHAAVSASGVIMSSLSAQGVKMVLPSLLRSLKEEDKWRAQHAAVELMGSMAFVNPKQLSATLPQLVPALTTALTHSHAKVRESASAALQSVGSVIRNPEISEILPALLHALAEPAAGTDAALSALAHCQFEHCVDPPSLSLIVPVLQRGLRAPSAQAKRRTAHITGNMCSLLADPKDILPYLDMMMPQLQSVLLDPIPEVRSTGARALGRLCAGLGVDAFPNLMAWLREGLRRDSSAVERAGAAQGLAEVLAALGDEAVSDELPALLAGAEDPDPAAREGHAALWTHLPRVLGPRFEHHLGAVLPVVLAGLADGARAGRRASAEPVREASLRAAHGVIATYTRAAAELLLPPLQQGLASDNYRIRQSSIELLGELLLRLTERGPLPVLEEGEDPPADSPLAHVPTAQQHALLAALHIARSDTAAAVKAAAGTAAAGTVWKTLVENTPRTLRAILPPSPRRAILPTLAAQLIGTLAGGDDEPQEAAAAALGELVVKLGERVLPRLLPLLRRELEEGDEDRRAGAAIGLTQLIASAGREHVERFLPELIGAVRAGLCDEAASVYGAAARAFAALQRVVGAAAVHEIIPAMLELLGSGDPADADAAMRGLREAVAQRPAAVVPFLLPRLCARPVSTAAARALGAVAHSCGEHLHLQLDVALPPLLDGVVLEAELLPAGAPAGAAEPEQREALLGAARSLSLSVGEEGLHLLYGEVLRAAAPAAPPHSRAAACALLGAVMCERAEEHAPHLGPVLAALVGAINAPQPAVVRAAWGALDALVKALPKERYPLHVHTLREALASLADEARAAARKAAAAEGSDMAGQAAAAGRVEVAGLALPKGLAPLVAVYLHSLMTGSAELREAAALALGEAIGLTPVAALKPFVIQITGPLIRVIGDRFPAGVKAAILAALTLLLGRSPAALKPFVPQLQTTFVKSLSDAQQSVRARGAAALAALAAIATRLEPLLTELANGVATAEPDAAASSADATLRQPAAHALGRVIAAFAEPEPEDAAEAEAEGADAAAALALAAAAGVPSSALEALAALLADASSDVRLSAMHAAKRLARLRPAALAAAGCAGGALLLPPVAAAIAVKGNTFLRSGAERALAQVLATCAWTEPANLPPAGSGPGRLPPEARSAADDFLRRSYRRIRAMESEAERSDEDP</sequence>
<feature type="compositionally biased region" description="Low complexity" evidence="3">
    <location>
        <begin position="542"/>
        <end position="561"/>
    </location>
</feature>
<evidence type="ECO:0000259" key="4">
    <source>
        <dbReference type="SMART" id="SM01349"/>
    </source>
</evidence>
<feature type="compositionally biased region" description="Gly residues" evidence="3">
    <location>
        <begin position="725"/>
        <end position="737"/>
    </location>
</feature>
<dbReference type="SUPFAM" id="SSF48371">
    <property type="entry name" value="ARM repeat"/>
    <property type="match status" value="2"/>
</dbReference>
<dbReference type="PROSITE" id="PS50077">
    <property type="entry name" value="HEAT_REPEAT"/>
    <property type="match status" value="2"/>
</dbReference>
<protein>
    <recommendedName>
        <fullName evidence="4">TOG domain-containing protein</fullName>
    </recommendedName>
</protein>
<dbReference type="Pfam" id="PF24987">
    <property type="entry name" value="HEAT_EF3_N"/>
    <property type="match status" value="1"/>
</dbReference>
<dbReference type="InterPro" id="IPR021133">
    <property type="entry name" value="HEAT_type_2"/>
</dbReference>
<dbReference type="eggNOG" id="KOG1242">
    <property type="taxonomic scope" value="Eukaryota"/>
</dbReference>
<dbReference type="GO" id="GO:0034198">
    <property type="term" value="P:cellular response to amino acid starvation"/>
    <property type="evidence" value="ECO:0007669"/>
    <property type="project" value="TreeGrafter"/>
</dbReference>
<feature type="domain" description="TOG" evidence="4">
    <location>
        <begin position="1297"/>
        <end position="1542"/>
    </location>
</feature>
<dbReference type="Pfam" id="PF23271">
    <property type="entry name" value="HEAT_GCN1"/>
    <property type="match status" value="1"/>
</dbReference>
<dbReference type="EnsemblProtists" id="EOD30427">
    <property type="protein sequence ID" value="EOD30427"/>
    <property type="gene ID" value="EMIHUDRAFT_468400"/>
</dbReference>
<dbReference type="GeneID" id="17275701"/>
<dbReference type="OMA" id="RDARCEE"/>
<feature type="region of interest" description="Disordered" evidence="3">
    <location>
        <begin position="700"/>
        <end position="740"/>
    </location>
</feature>
<feature type="compositionally biased region" description="Low complexity" evidence="3">
    <location>
        <begin position="713"/>
        <end position="724"/>
    </location>
</feature>
<dbReference type="InterPro" id="IPR011989">
    <property type="entry name" value="ARM-like"/>
</dbReference>
<evidence type="ECO:0000313" key="6">
    <source>
        <dbReference type="Proteomes" id="UP000013827"/>
    </source>
</evidence>
<keyword evidence="6" id="KW-1185">Reference proteome</keyword>
<dbReference type="SMART" id="SM01349">
    <property type="entry name" value="TOG"/>
    <property type="match status" value="1"/>
</dbReference>
<dbReference type="HOGENOM" id="CLU_227986_0_0_1"/>
<evidence type="ECO:0000313" key="5">
    <source>
        <dbReference type="EnsemblProtists" id="EOD30427"/>
    </source>
</evidence>
<dbReference type="PaxDb" id="2903-EOD30427"/>
<evidence type="ECO:0000256" key="3">
    <source>
        <dbReference type="SAM" id="MobiDB-lite"/>
    </source>
</evidence>
<organism evidence="5 6">
    <name type="scientific">Emiliania huxleyi (strain CCMP1516)</name>
    <dbReference type="NCBI Taxonomy" id="280463"/>
    <lineage>
        <taxon>Eukaryota</taxon>
        <taxon>Haptista</taxon>
        <taxon>Haptophyta</taxon>
        <taxon>Prymnesiophyceae</taxon>
        <taxon>Isochrysidales</taxon>
        <taxon>Noelaerhabdaceae</taxon>
        <taxon>Emiliania</taxon>
    </lineage>
</organism>
<dbReference type="PANTHER" id="PTHR23346:SF7">
    <property type="entry name" value="STALLED RIBOSOME SENSOR GCN1"/>
    <property type="match status" value="1"/>
</dbReference>
<dbReference type="STRING" id="2903.R1D5W4"/>
<feature type="region of interest" description="Disordered" evidence="3">
    <location>
        <begin position="536"/>
        <end position="561"/>
    </location>
</feature>
<dbReference type="RefSeq" id="XP_005782856.1">
    <property type="nucleotide sequence ID" value="XM_005782799.1"/>
</dbReference>
<name>A0A0D3K3U2_EMIH1</name>
<dbReference type="KEGG" id="ehx:EMIHUDRAFT_468400"/>